<evidence type="ECO:0000256" key="3">
    <source>
        <dbReference type="PROSITE-ProRule" id="PRU00339"/>
    </source>
</evidence>
<dbReference type="InterPro" id="IPR011990">
    <property type="entry name" value="TPR-like_helical_dom_sf"/>
</dbReference>
<dbReference type="NCBIfam" id="TIGR02917">
    <property type="entry name" value="PEP_TPR_lipo"/>
    <property type="match status" value="1"/>
</dbReference>
<dbReference type="KEGG" id="mmai:sS8_2337"/>
<dbReference type="RefSeq" id="WP_119629726.1">
    <property type="nucleotide sequence ID" value="NZ_AP017928.1"/>
</dbReference>
<reference evidence="6 7" key="1">
    <citation type="submission" date="2016-12" db="EMBL/GenBank/DDBJ databases">
        <title>Genome sequencing of Methylocaldum marinum.</title>
        <authorList>
            <person name="Takeuchi M."/>
            <person name="Kamagata Y."/>
            <person name="Hiraoka S."/>
            <person name="Oshima K."/>
            <person name="Hattori M."/>
            <person name="Iwasaki W."/>
        </authorList>
    </citation>
    <scope>NUCLEOTIDE SEQUENCE [LARGE SCALE GENOMIC DNA]</scope>
    <source>
        <strain evidence="6 7">S8</strain>
    </source>
</reference>
<dbReference type="Proteomes" id="UP000266313">
    <property type="component" value="Chromosome"/>
</dbReference>
<organism evidence="6 7">
    <name type="scientific">Methylocaldum marinum</name>
    <dbReference type="NCBI Taxonomy" id="1432792"/>
    <lineage>
        <taxon>Bacteria</taxon>
        <taxon>Pseudomonadati</taxon>
        <taxon>Pseudomonadota</taxon>
        <taxon>Gammaproteobacteria</taxon>
        <taxon>Methylococcales</taxon>
        <taxon>Methylococcaceae</taxon>
        <taxon>Methylocaldum</taxon>
    </lineage>
</organism>
<dbReference type="Pfam" id="PF09976">
    <property type="entry name" value="TPR_21"/>
    <property type="match status" value="1"/>
</dbReference>
<dbReference type="PANTHER" id="PTHR45586">
    <property type="entry name" value="TPR REPEAT-CONTAINING PROTEIN PA4667"/>
    <property type="match status" value="1"/>
</dbReference>
<dbReference type="SUPFAM" id="SSF48452">
    <property type="entry name" value="TPR-like"/>
    <property type="match status" value="4"/>
</dbReference>
<dbReference type="Pfam" id="PF13429">
    <property type="entry name" value="TPR_15"/>
    <property type="match status" value="1"/>
</dbReference>
<feature type="repeat" description="TPR" evidence="3">
    <location>
        <begin position="194"/>
        <end position="227"/>
    </location>
</feature>
<dbReference type="OrthoDB" id="5959200at2"/>
<proteinExistence type="predicted"/>
<dbReference type="PANTHER" id="PTHR45586:SF1">
    <property type="entry name" value="LIPOPOLYSACCHARIDE ASSEMBLY PROTEIN B"/>
    <property type="match status" value="1"/>
</dbReference>
<accession>A0A250KWZ3</accession>
<dbReference type="PROSITE" id="PS50005">
    <property type="entry name" value="TPR"/>
    <property type="match status" value="5"/>
</dbReference>
<feature type="coiled-coil region" evidence="4">
    <location>
        <begin position="881"/>
        <end position="912"/>
    </location>
</feature>
<dbReference type="Pfam" id="PF14559">
    <property type="entry name" value="TPR_19"/>
    <property type="match status" value="2"/>
</dbReference>
<dbReference type="InterPro" id="IPR019734">
    <property type="entry name" value="TPR_rpt"/>
</dbReference>
<feature type="repeat" description="TPR" evidence="3">
    <location>
        <begin position="466"/>
        <end position="499"/>
    </location>
</feature>
<keyword evidence="4" id="KW-0175">Coiled coil</keyword>
<dbReference type="EMBL" id="AP017928">
    <property type="protein sequence ID" value="BBA34289.1"/>
    <property type="molecule type" value="Genomic_DNA"/>
</dbReference>
<dbReference type="Gene3D" id="1.25.40.10">
    <property type="entry name" value="Tetratricopeptide repeat domain"/>
    <property type="match status" value="4"/>
</dbReference>
<evidence type="ECO:0000313" key="7">
    <source>
        <dbReference type="Proteomes" id="UP000266313"/>
    </source>
</evidence>
<gene>
    <name evidence="6" type="ORF">sS8_2337</name>
</gene>
<dbReference type="AlphaFoldDB" id="A0A250KWZ3"/>
<name>A0A250KWZ3_9GAMM</name>
<feature type="domain" description="Ancillary SecYEG translocon subunit/Cell division coordinator CpoB TPR" evidence="5">
    <location>
        <begin position="620"/>
        <end position="745"/>
    </location>
</feature>
<feature type="repeat" description="TPR" evidence="3">
    <location>
        <begin position="364"/>
        <end position="397"/>
    </location>
</feature>
<dbReference type="SMART" id="SM00028">
    <property type="entry name" value="TPR"/>
    <property type="match status" value="19"/>
</dbReference>
<keyword evidence="7" id="KW-1185">Reference proteome</keyword>
<evidence type="ECO:0000256" key="1">
    <source>
        <dbReference type="ARBA" id="ARBA00022737"/>
    </source>
</evidence>
<protein>
    <recommendedName>
        <fullName evidence="5">Ancillary SecYEG translocon subunit/Cell division coordinator CpoB TPR domain-containing protein</fullName>
    </recommendedName>
</protein>
<feature type="repeat" description="TPR" evidence="3">
    <location>
        <begin position="771"/>
        <end position="804"/>
    </location>
</feature>
<dbReference type="InterPro" id="IPR014266">
    <property type="entry name" value="PEP-CTERM_TPR_PrsT"/>
</dbReference>
<keyword evidence="2 3" id="KW-0802">TPR repeat</keyword>
<evidence type="ECO:0000256" key="2">
    <source>
        <dbReference type="ARBA" id="ARBA00022803"/>
    </source>
</evidence>
<evidence type="ECO:0000256" key="4">
    <source>
        <dbReference type="SAM" id="Coils"/>
    </source>
</evidence>
<feature type="repeat" description="TPR" evidence="3">
    <location>
        <begin position="126"/>
        <end position="159"/>
    </location>
</feature>
<dbReference type="InterPro" id="IPR051012">
    <property type="entry name" value="CellSynth/LPSAsmb/PSIAsmb"/>
</dbReference>
<evidence type="ECO:0000313" key="6">
    <source>
        <dbReference type="EMBL" id="BBA34289.1"/>
    </source>
</evidence>
<dbReference type="Pfam" id="PF13432">
    <property type="entry name" value="TPR_16"/>
    <property type="match status" value="3"/>
</dbReference>
<dbReference type="InterPro" id="IPR018704">
    <property type="entry name" value="SecYEG/CpoB_TPR"/>
</dbReference>
<keyword evidence="1" id="KW-0677">Repeat</keyword>
<evidence type="ECO:0000259" key="5">
    <source>
        <dbReference type="Pfam" id="PF09976"/>
    </source>
</evidence>
<sequence length="918" mass="101451">MVRILKALLLAVSFIAHERAGADQDLLEQARDYLHKGEPKAAVIQLKNLLQGNPENADARVLIGESYLMLGDGPSAAKELEKARDLGVSRDRWMVPLARAYLLQAKPKTILEQIEPEDDLAETMRAQVYGIRGLAHISLNQPEQARESFDAALKLDSNASDALLGLAMLEIQNKQFKKAIEYAAQAVAADAKSVSAWVILGETRRLDGDLAGSAEAFTKALEIQPFDVRARLGRAAVFLATGKTEDAQKDVDEVQKNVGEVPLALYLHAVIAFQKKEFQEAEDALLKVTSALPNHLSSRLLLGTIAYQQGKYESAENNLAQYLGTFPKHLPAAKLLAATRMKLGRPHDAVELLKGFEDQASDDPQYLALLGSAYLQEKKYDSATEYLNRASELAPEEGSVKAQLALGRIGSGQMDQAVDDLKSAVELDQNLMQADVMLILTLIHQKKTDEAIEAAQKMRSKMPGDPMPENLIGAAYMAKGDTGKAREHWTSALKLKPDYTTAALNLAKLELSGNNPESAVGYYQQVLQRDSKNLAAHLGLAQIAETRKDYESMEKYLKEAREKNPKALQPAVMLSRYLLARGKALQALEVARDAENHHHDHPLALQSLALAQSANGEGASAITTFKKLVSKVPNNPEYRHQLAQVLYTKGEKQAAKAEWESALKHSPDYVPALLAQAELHVQEKKFREALKLAETIKTKHPKSPLGDQLEGDVQFAQNLFKEALPAYEKAFQSAPSPVLARRLFQTRRALGKDQEAFDGLNQWLQSAQDDLESWVLLAMAHQEGGRQKEALEAYEKAQKLKPDNTVVQNNLAWLYQEVGSAKALPLAEQLLPASENHPEVMDTIGWIFVQNGKYEKGVNLLRDAAVHAPHLVQIRIHLAEALAKSGRKDEARKELERLLKEKKNFADRDKAETLLKGL</sequence>